<dbReference type="PANTHER" id="PTHR38787:SF3">
    <property type="entry name" value="REGULATORY P DOMAIN-CONTAINING PROTEIN"/>
    <property type="match status" value="1"/>
</dbReference>
<dbReference type="NCBIfam" id="TIGR04183">
    <property type="entry name" value="Por_Secre_tail"/>
    <property type="match status" value="1"/>
</dbReference>
<dbReference type="InterPro" id="IPR026444">
    <property type="entry name" value="Secre_tail"/>
</dbReference>
<evidence type="ECO:0000313" key="2">
    <source>
        <dbReference type="Proteomes" id="UP000547674"/>
    </source>
</evidence>
<dbReference type="InterPro" id="IPR011048">
    <property type="entry name" value="Haem_d1_sf"/>
</dbReference>
<dbReference type="SUPFAM" id="SSF51004">
    <property type="entry name" value="C-terminal (heme d1) domain of cytochrome cd1-nitrite reductase"/>
    <property type="match status" value="1"/>
</dbReference>
<dbReference type="AlphaFoldDB" id="A0A7Y2E9V3"/>
<dbReference type="InterPro" id="IPR008969">
    <property type="entry name" value="CarboxyPept-like_regulatory"/>
</dbReference>
<protein>
    <submittedName>
        <fullName evidence="1">Choice-of-anchor B family protein</fullName>
    </submittedName>
</protein>
<dbReference type="InterPro" id="IPR013211">
    <property type="entry name" value="LVIVD"/>
</dbReference>
<feature type="non-terminal residue" evidence="1">
    <location>
        <position position="1"/>
    </location>
</feature>
<sequence>VLMLLPLAAVAQLNVTQLGNRQDYGFNSDIWGYRAAAPDTTELAIMGTRFGTTVIDATDPTSLTELAFYPGPSSTWRDIKTYRDYAYVVNETGDGLLIIDLSVPLSPTKVKDDSTHFSTAHNVYCDTTNAVLYIIGSNVGSGGLLALDLSVDPENPTLLGQFNETYLHDAYVRDGIAYGAAIFDGLLYTIDATTFPLNPSFDTQVTPGAFTHNTWLTDDGSHVLTTDEVSGGHIGIYDVSDPNNIVPVSEWLNPDDPTSIVHNVHVLGDYAYISWYRSGLQILDISDPRFPQRVGYFDTFPGSGSGFDGAWGAYPFSPSGTIYVSDINTGLYTFNFDPDIGTVNGTVTDSVSTAPLDGVSCTIISGNNTIETVASGFYQFKLPPGNYDIQYSKFGYFAKTVNVNVTRDVVSLVDVDLVPLPSGTITGFVGEFGSVSPLSGVLVELSGSPLSGTTNASGEYTISNVPGGTYDLIVNEFGYAPETRNLNVVVGQTYDEDFILLTSYESDDLEVGTGWVVDQAAGTGTWELGDPEGTGGGLVQPEDDHSDPGTMCFVTGLVGGSIGFNDVDGGTTILLSPIYDLSGTTDPQLSYYRWFINDGGANPNSDPWITQASDNGGTSWVDLENTLVSDNSWVEQTFDLDAFIGITNQVRFRFLAADVGGGSIVEAAVDDLQIFDSGGTLGIPGGGIARLRLLPASPNPFMAKTAIRFETPVRQKIKAEIFDLRGRKIKTLIDDVVQEGSYQIPWNARTDTGLPVASGVYFLNVTTESSVQSQKIVLSK</sequence>
<dbReference type="PANTHER" id="PTHR38787">
    <property type="entry name" value="REGULATORY P DOMAIN-CONTAINING PROTEIN"/>
    <property type="match status" value="1"/>
</dbReference>
<dbReference type="SUPFAM" id="SSF49452">
    <property type="entry name" value="Starch-binding domain-like"/>
    <property type="match status" value="1"/>
</dbReference>
<dbReference type="Pfam" id="PF13620">
    <property type="entry name" value="CarboxypepD_reg"/>
    <property type="match status" value="2"/>
</dbReference>
<organism evidence="1 2">
    <name type="scientific">Eiseniibacteriota bacterium</name>
    <dbReference type="NCBI Taxonomy" id="2212470"/>
    <lineage>
        <taxon>Bacteria</taxon>
        <taxon>Candidatus Eiseniibacteriota</taxon>
    </lineage>
</organism>
<dbReference type="GO" id="GO:0030246">
    <property type="term" value="F:carbohydrate binding"/>
    <property type="evidence" value="ECO:0007669"/>
    <property type="project" value="InterPro"/>
</dbReference>
<dbReference type="NCBIfam" id="TIGR04312">
    <property type="entry name" value="choice_anch_B"/>
    <property type="match status" value="1"/>
</dbReference>
<dbReference type="Proteomes" id="UP000547674">
    <property type="component" value="Unassembled WGS sequence"/>
</dbReference>
<reference evidence="1 2" key="1">
    <citation type="submission" date="2020-03" db="EMBL/GenBank/DDBJ databases">
        <title>Metabolic flexibility allows generalist bacteria to become dominant in a frequently disturbed ecosystem.</title>
        <authorList>
            <person name="Chen Y.-J."/>
            <person name="Leung P.M."/>
            <person name="Bay S.K."/>
            <person name="Hugenholtz P."/>
            <person name="Kessler A.J."/>
            <person name="Shelley G."/>
            <person name="Waite D.W."/>
            <person name="Cook P.L."/>
            <person name="Greening C."/>
        </authorList>
    </citation>
    <scope>NUCLEOTIDE SEQUENCE [LARGE SCALE GENOMIC DNA]</scope>
    <source>
        <strain evidence="1">SS_bin_28</strain>
    </source>
</reference>
<dbReference type="Gene3D" id="2.60.40.1120">
    <property type="entry name" value="Carboxypeptidase-like, regulatory domain"/>
    <property type="match status" value="2"/>
</dbReference>
<proteinExistence type="predicted"/>
<dbReference type="Gene3D" id="2.60.120.260">
    <property type="entry name" value="Galactose-binding domain-like"/>
    <property type="match status" value="1"/>
</dbReference>
<dbReference type="Gene3D" id="2.60.40.4070">
    <property type="match status" value="1"/>
</dbReference>
<dbReference type="Pfam" id="PF08309">
    <property type="entry name" value="LVIVD"/>
    <property type="match status" value="2"/>
</dbReference>
<dbReference type="EMBL" id="JABDJR010000569">
    <property type="protein sequence ID" value="NNF07904.1"/>
    <property type="molecule type" value="Genomic_DNA"/>
</dbReference>
<dbReference type="GO" id="GO:0005576">
    <property type="term" value="C:extracellular region"/>
    <property type="evidence" value="ECO:0007669"/>
    <property type="project" value="TreeGrafter"/>
</dbReference>
<comment type="caution">
    <text evidence="1">The sequence shown here is derived from an EMBL/GenBank/DDBJ whole genome shotgun (WGS) entry which is preliminary data.</text>
</comment>
<dbReference type="InterPro" id="IPR027589">
    <property type="entry name" value="Choice_anch_B"/>
</dbReference>
<dbReference type="SUPFAM" id="SSF49464">
    <property type="entry name" value="Carboxypeptidase regulatory domain-like"/>
    <property type="match status" value="1"/>
</dbReference>
<name>A0A7Y2E9V3_UNCEI</name>
<evidence type="ECO:0000313" key="1">
    <source>
        <dbReference type="EMBL" id="NNF07904.1"/>
    </source>
</evidence>
<gene>
    <name evidence="1" type="ORF">HKN21_14160</name>
</gene>
<dbReference type="InterPro" id="IPR013784">
    <property type="entry name" value="Carb-bd-like_fold"/>
</dbReference>
<accession>A0A7Y2E9V3</accession>